<evidence type="ECO:0000313" key="2">
    <source>
        <dbReference type="Proteomes" id="UP000177870"/>
    </source>
</evidence>
<name>A0A1D8TM93_9CYAN</name>
<reference evidence="2" key="1">
    <citation type="submission" date="2016-10" db="EMBL/GenBank/DDBJ databases">
        <title>Comparative genomics uncovers the prolific and rare metabolic potential of the cyanobacterial genus Moorea.</title>
        <authorList>
            <person name="Leao T."/>
            <person name="Castelao G."/>
            <person name="Korobeynikov A."/>
            <person name="Monroe E.A."/>
            <person name="Podell S."/>
            <person name="Glukhov E."/>
            <person name="Allen E."/>
            <person name="Gerwick W.H."/>
            <person name="Gerwick L."/>
        </authorList>
    </citation>
    <scope>NUCLEOTIDE SEQUENCE [LARGE SCALE GENOMIC DNA]</scope>
    <source>
        <strain evidence="2">PAL-8-15-08-1</strain>
    </source>
</reference>
<evidence type="ECO:0000313" key="1">
    <source>
        <dbReference type="EMBL" id="AOW98734.1"/>
    </source>
</evidence>
<dbReference type="AlphaFoldDB" id="A0A1D8TM93"/>
<dbReference type="Proteomes" id="UP000177870">
    <property type="component" value="Chromosome"/>
</dbReference>
<accession>A0A1D8TM93</accession>
<dbReference type="Pfam" id="PF21983">
    <property type="entry name" value="NikA-like"/>
    <property type="match status" value="1"/>
</dbReference>
<proteinExistence type="predicted"/>
<dbReference type="EMBL" id="CP017599">
    <property type="protein sequence ID" value="AOW98734.1"/>
    <property type="molecule type" value="Genomic_DNA"/>
</dbReference>
<protein>
    <submittedName>
        <fullName evidence="1">CopG family transcriptional regulator</fullName>
    </submittedName>
</protein>
<gene>
    <name evidence="1" type="ORF">BJP34_04070</name>
</gene>
<organism evidence="1 2">
    <name type="scientific">Moorena producens PAL-8-15-08-1</name>
    <dbReference type="NCBI Taxonomy" id="1458985"/>
    <lineage>
        <taxon>Bacteria</taxon>
        <taxon>Bacillati</taxon>
        <taxon>Cyanobacteriota</taxon>
        <taxon>Cyanophyceae</taxon>
        <taxon>Coleofasciculales</taxon>
        <taxon>Coleofasciculaceae</taxon>
        <taxon>Moorena</taxon>
    </lineage>
</organism>
<dbReference type="InterPro" id="IPR053842">
    <property type="entry name" value="NikA-like"/>
</dbReference>
<sequence length="55" mass="6418">MKDKNLMIRLTSFEKKQLKQEADRRGMTCSELLRSLIARFPEPKDPVQNSSHVES</sequence>
<dbReference type="KEGG" id="mpro:BJP34_04070"/>